<keyword evidence="2" id="KW-1185">Reference proteome</keyword>
<dbReference type="PANTHER" id="PTHR13061:SF56">
    <property type="entry name" value="PROTEIN YRDA"/>
    <property type="match status" value="1"/>
</dbReference>
<evidence type="ECO:0000313" key="1">
    <source>
        <dbReference type="EMBL" id="MEB4590471.1"/>
    </source>
</evidence>
<dbReference type="CDD" id="cd04645">
    <property type="entry name" value="LbH_gamma_CA_like"/>
    <property type="match status" value="1"/>
</dbReference>
<dbReference type="InterPro" id="IPR001451">
    <property type="entry name" value="Hexapep"/>
</dbReference>
<proteinExistence type="predicted"/>
<organism evidence="1 2">
    <name type="scientific">Candidatus Thiothrix phosphatis</name>
    <dbReference type="NCBI Taxonomy" id="3112415"/>
    <lineage>
        <taxon>Bacteria</taxon>
        <taxon>Pseudomonadati</taxon>
        <taxon>Pseudomonadota</taxon>
        <taxon>Gammaproteobacteria</taxon>
        <taxon>Thiotrichales</taxon>
        <taxon>Thiotrichaceae</taxon>
        <taxon>Thiothrix</taxon>
    </lineage>
</organism>
<accession>A0ABU6CUF4</accession>
<evidence type="ECO:0000313" key="2">
    <source>
        <dbReference type="Proteomes" id="UP001308005"/>
    </source>
</evidence>
<dbReference type="EMBL" id="JAYMYJ010000044">
    <property type="protein sequence ID" value="MEB4590471.1"/>
    <property type="molecule type" value="Genomic_DNA"/>
</dbReference>
<protein>
    <submittedName>
        <fullName evidence="1">Gamma carbonic anhydrase family protein</fullName>
    </submittedName>
</protein>
<dbReference type="InterPro" id="IPR047324">
    <property type="entry name" value="LbH_gamma_CA-like"/>
</dbReference>
<dbReference type="Gene3D" id="2.160.10.10">
    <property type="entry name" value="Hexapeptide repeat proteins"/>
    <property type="match status" value="1"/>
</dbReference>
<gene>
    <name evidence="1" type="ORF">VSS37_05730</name>
</gene>
<reference evidence="1 2" key="2">
    <citation type="submission" date="2024-01" db="EMBL/GenBank/DDBJ databases">
        <authorList>
            <person name="Xie X."/>
        </authorList>
    </citation>
    <scope>NUCLEOTIDE SEQUENCE [LARGE SCALE GENOMIC DNA]</scope>
    <source>
        <strain evidence="1">SCUT-1</strain>
    </source>
</reference>
<dbReference type="InterPro" id="IPR050484">
    <property type="entry name" value="Transf_Hexapept/Carb_Anhydrase"/>
</dbReference>
<sequence length="178" mass="18906">MSVKPFEEHVPDIHPEAYVDPAAYVSGQTTLGEGSSVWPMAVVRGDINVIRIGRLTNVQDGAVLHVTHGGEYSTPEGRPLTIGDEVTIGHRAVLHACTIGNRCLVGMGAIVLDGAVVEDEVMIGAGSLVPPGKRLASGHLYVGNPVKQARPLTEKEKAYFSYSAAYYARLAGRTRNSG</sequence>
<dbReference type="RefSeq" id="WP_324693796.1">
    <property type="nucleotide sequence ID" value="NZ_JAYMYJ010000044.1"/>
</dbReference>
<comment type="caution">
    <text evidence="1">The sequence shown here is derived from an EMBL/GenBank/DDBJ whole genome shotgun (WGS) entry which is preliminary data.</text>
</comment>
<reference evidence="2" key="1">
    <citation type="submission" date="2023-07" db="EMBL/GenBank/DDBJ databases">
        <title>The carbon used by Thiothrix.</title>
        <authorList>
            <person name="Chen L."/>
        </authorList>
    </citation>
    <scope>NUCLEOTIDE SEQUENCE [LARGE SCALE GENOMIC DNA]</scope>
</reference>
<dbReference type="Proteomes" id="UP001308005">
    <property type="component" value="Unassembled WGS sequence"/>
</dbReference>
<dbReference type="SUPFAM" id="SSF51161">
    <property type="entry name" value="Trimeric LpxA-like enzymes"/>
    <property type="match status" value="1"/>
</dbReference>
<dbReference type="Pfam" id="PF00132">
    <property type="entry name" value="Hexapep"/>
    <property type="match status" value="1"/>
</dbReference>
<dbReference type="PANTHER" id="PTHR13061">
    <property type="entry name" value="DYNACTIN SUBUNIT P25"/>
    <property type="match status" value="1"/>
</dbReference>
<name>A0ABU6CUF4_9GAMM</name>
<dbReference type="InterPro" id="IPR011004">
    <property type="entry name" value="Trimer_LpxA-like_sf"/>
</dbReference>